<evidence type="ECO:0000256" key="1">
    <source>
        <dbReference type="SAM" id="Phobius"/>
    </source>
</evidence>
<proteinExistence type="predicted"/>
<evidence type="ECO:0000313" key="3">
    <source>
        <dbReference type="Proteomes" id="UP000580130"/>
    </source>
</evidence>
<name>A0A848CS05_9FIRM</name>
<evidence type="ECO:0000313" key="2">
    <source>
        <dbReference type="EMBL" id="NME57847.1"/>
    </source>
</evidence>
<keyword evidence="1" id="KW-1133">Transmembrane helix</keyword>
<keyword evidence="1" id="KW-0472">Membrane</keyword>
<protein>
    <submittedName>
        <fullName evidence="2">Uncharacterized protein</fullName>
    </submittedName>
</protein>
<keyword evidence="1" id="KW-0812">Transmembrane</keyword>
<dbReference type="EMBL" id="JABAFX010000027">
    <property type="protein sequence ID" value="NME57847.1"/>
    <property type="molecule type" value="Genomic_DNA"/>
</dbReference>
<organism evidence="2 3">
    <name type="scientific">Dorea formicigenerans</name>
    <dbReference type="NCBI Taxonomy" id="39486"/>
    <lineage>
        <taxon>Bacteria</taxon>
        <taxon>Bacillati</taxon>
        <taxon>Bacillota</taxon>
        <taxon>Clostridia</taxon>
        <taxon>Lachnospirales</taxon>
        <taxon>Lachnospiraceae</taxon>
        <taxon>Dorea</taxon>
    </lineage>
</organism>
<feature type="transmembrane region" description="Helical" evidence="1">
    <location>
        <begin position="28"/>
        <end position="53"/>
    </location>
</feature>
<dbReference type="Proteomes" id="UP000580130">
    <property type="component" value="Unassembled WGS sequence"/>
</dbReference>
<comment type="caution">
    <text evidence="2">The sequence shown here is derived from an EMBL/GenBank/DDBJ whole genome shotgun (WGS) entry which is preliminary data.</text>
</comment>
<accession>A0A848CS05</accession>
<dbReference type="AlphaFoldDB" id="A0A848CS05"/>
<sequence>MKKYNIKQKLKLAYIKIRNILKIVKKNFAGIIGKIILWATASIFILCFCANISNRIPVLDYMVREMKMPKAYNVTGNIEIGDSNISKINEISVCIGAYKIYINNGQEFSLNFSGIISEDIPVVITYIYDGIEKQEIKYISYKKHQDKIQVNWKIEI</sequence>
<reference evidence="2 3" key="1">
    <citation type="submission" date="2020-04" db="EMBL/GenBank/DDBJ databases">
        <authorList>
            <person name="Hitch T.C.A."/>
            <person name="Wylensek D."/>
            <person name="Clavel T."/>
        </authorList>
    </citation>
    <scope>NUCLEOTIDE SEQUENCE [LARGE SCALE GENOMIC DNA]</scope>
    <source>
        <strain evidence="2 3">BSM-383-APC-5F</strain>
    </source>
</reference>
<gene>
    <name evidence="2" type="ORF">HF855_10575</name>
</gene>
<dbReference type="RefSeq" id="WP_168933974.1">
    <property type="nucleotide sequence ID" value="NZ_JABAFX010000027.1"/>
</dbReference>